<organism evidence="1 2">
    <name type="scientific">Rothia aeria</name>
    <dbReference type="NCBI Taxonomy" id="172042"/>
    <lineage>
        <taxon>Bacteria</taxon>
        <taxon>Bacillati</taxon>
        <taxon>Actinomycetota</taxon>
        <taxon>Actinomycetes</taxon>
        <taxon>Micrococcales</taxon>
        <taxon>Micrococcaceae</taxon>
        <taxon>Rothia</taxon>
    </lineage>
</organism>
<name>A0A2Z5R0N0_9MICC</name>
<keyword evidence="2" id="KW-1185">Reference proteome</keyword>
<dbReference type="RefSeq" id="WP_128087847.1">
    <property type="nucleotide sequence ID" value="NZ_CAUVUG010000002.1"/>
</dbReference>
<accession>A0A2Z5R0N0</accession>
<proteinExistence type="predicted"/>
<dbReference type="Proteomes" id="UP000250241">
    <property type="component" value="Chromosome"/>
</dbReference>
<gene>
    <name evidence="1" type="ORF">RA11412_1998</name>
</gene>
<protein>
    <submittedName>
        <fullName evidence="1">Uncharacterized protein</fullName>
    </submittedName>
</protein>
<dbReference type="AlphaFoldDB" id="A0A2Z5R0N0"/>
<dbReference type="GeneID" id="93860659"/>
<evidence type="ECO:0000313" key="2">
    <source>
        <dbReference type="Proteomes" id="UP000250241"/>
    </source>
</evidence>
<dbReference type="KEGG" id="raj:RA11412_1998"/>
<evidence type="ECO:0000313" key="1">
    <source>
        <dbReference type="EMBL" id="BAV88297.1"/>
    </source>
</evidence>
<dbReference type="EMBL" id="AP017895">
    <property type="protein sequence ID" value="BAV88297.1"/>
    <property type="molecule type" value="Genomic_DNA"/>
</dbReference>
<sequence length="77" mass="8241">MSTAILAHGAGAEHADGMLLGLPTYMYGVIAAVVFAVLLLITLSYSGRGIVRPDHAPEAFDDEEAKLLKEYNSRHGQ</sequence>
<reference evidence="1 2" key="1">
    <citation type="submission" date="2016-10" db="EMBL/GenBank/DDBJ databases">
        <title>Genome sequence of Rothia aeria strain JCM11412.</title>
        <authorList>
            <person name="Nambu T."/>
        </authorList>
    </citation>
    <scope>NUCLEOTIDE SEQUENCE [LARGE SCALE GENOMIC DNA]</scope>
    <source>
        <strain evidence="1 2">JCM 11412</strain>
    </source>
</reference>